<keyword evidence="1" id="KW-0560">Oxidoreductase</keyword>
<protein>
    <submittedName>
        <fullName evidence="3">5,10-methylenetetrahydromethanopterin reductase</fullName>
    </submittedName>
</protein>
<evidence type="ECO:0000256" key="1">
    <source>
        <dbReference type="ARBA" id="ARBA00023002"/>
    </source>
</evidence>
<dbReference type="SUPFAM" id="SSF51679">
    <property type="entry name" value="Bacterial luciferase-like"/>
    <property type="match status" value="1"/>
</dbReference>
<dbReference type="InterPro" id="IPR036661">
    <property type="entry name" value="Luciferase-like_sf"/>
</dbReference>
<keyword evidence="4" id="KW-1185">Reference proteome</keyword>
<name>A0A2T0ZZ23_9ACTN</name>
<gene>
    <name evidence="3" type="ORF">CLV47_10981</name>
</gene>
<dbReference type="OrthoDB" id="7816697at2"/>
<reference evidence="3 4" key="1">
    <citation type="submission" date="2018-03" db="EMBL/GenBank/DDBJ databases">
        <title>Genomic Encyclopedia of Archaeal and Bacterial Type Strains, Phase II (KMG-II): from individual species to whole genera.</title>
        <authorList>
            <person name="Goeker M."/>
        </authorList>
    </citation>
    <scope>NUCLEOTIDE SEQUENCE [LARGE SCALE GENOMIC DNA]</scope>
    <source>
        <strain evidence="3 4">DSM 100065</strain>
    </source>
</reference>
<dbReference type="Gene3D" id="3.20.20.30">
    <property type="entry name" value="Luciferase-like domain"/>
    <property type="match status" value="1"/>
</dbReference>
<proteinExistence type="predicted"/>
<evidence type="ECO:0000313" key="3">
    <source>
        <dbReference type="EMBL" id="PRZ41534.1"/>
    </source>
</evidence>
<dbReference type="Proteomes" id="UP000237752">
    <property type="component" value="Unassembled WGS sequence"/>
</dbReference>
<sequence length="328" mass="35284">MDISCAFATSLETPDHVALAEQLGYKRAWCYDSPGLYPDVWMILGLAAHRTSTIELGPGVLVPSMRHPMTNAAAIAGLEAYAPGRTVVAVGTGFTGRMVFGQRSMKWAEVADYVRVLRALLRGDDAQWEGKTIRMLHDEQSAPVRPIDVPILIAGEGAKGLAIAAELGDGVFGKPTAPVPESLTWRAMLANGTVLDEGESADSARAVDAYGGGLMVNYHYAYEHGGEAVDQLPGGAEWRRAAEQVPQPERHLAIHDGHMMRTNALDESVISKSEYRTPKLTMTGTPDEVRKRVGRLAERGVTELAYQPSGSDVRRELTAFAAAMGISG</sequence>
<dbReference type="GO" id="GO:0016705">
    <property type="term" value="F:oxidoreductase activity, acting on paired donors, with incorporation or reduction of molecular oxygen"/>
    <property type="evidence" value="ECO:0007669"/>
    <property type="project" value="InterPro"/>
</dbReference>
<dbReference type="EMBL" id="PVUE01000009">
    <property type="protein sequence ID" value="PRZ41534.1"/>
    <property type="molecule type" value="Genomic_DNA"/>
</dbReference>
<dbReference type="InterPro" id="IPR050564">
    <property type="entry name" value="F420-G6PD/mer"/>
</dbReference>
<comment type="caution">
    <text evidence="3">The sequence shown here is derived from an EMBL/GenBank/DDBJ whole genome shotgun (WGS) entry which is preliminary data.</text>
</comment>
<dbReference type="InterPro" id="IPR011251">
    <property type="entry name" value="Luciferase-like_dom"/>
</dbReference>
<organism evidence="3 4">
    <name type="scientific">Antricoccus suffuscus</name>
    <dbReference type="NCBI Taxonomy" id="1629062"/>
    <lineage>
        <taxon>Bacteria</taxon>
        <taxon>Bacillati</taxon>
        <taxon>Actinomycetota</taxon>
        <taxon>Actinomycetes</taxon>
        <taxon>Geodermatophilales</taxon>
        <taxon>Antricoccaceae</taxon>
        <taxon>Antricoccus</taxon>
    </lineage>
</organism>
<evidence type="ECO:0000259" key="2">
    <source>
        <dbReference type="Pfam" id="PF00296"/>
    </source>
</evidence>
<feature type="domain" description="Luciferase-like" evidence="2">
    <location>
        <begin position="13"/>
        <end position="302"/>
    </location>
</feature>
<dbReference type="PANTHER" id="PTHR43244">
    <property type="match status" value="1"/>
</dbReference>
<dbReference type="Pfam" id="PF00296">
    <property type="entry name" value="Bac_luciferase"/>
    <property type="match status" value="1"/>
</dbReference>
<evidence type="ECO:0000313" key="4">
    <source>
        <dbReference type="Proteomes" id="UP000237752"/>
    </source>
</evidence>
<dbReference type="RefSeq" id="WP_106349292.1">
    <property type="nucleotide sequence ID" value="NZ_PVUE01000009.1"/>
</dbReference>
<accession>A0A2T0ZZ23</accession>
<dbReference type="PANTHER" id="PTHR43244:SF1">
    <property type="entry name" value="5,10-METHYLENETETRAHYDROMETHANOPTERIN REDUCTASE"/>
    <property type="match status" value="1"/>
</dbReference>
<dbReference type="AlphaFoldDB" id="A0A2T0ZZ23"/>